<name>A0AB33VB00_RALSU</name>
<evidence type="ECO:0000256" key="8">
    <source>
        <dbReference type="SAM" id="Phobius"/>
    </source>
</evidence>
<evidence type="ECO:0000256" key="7">
    <source>
        <dbReference type="ARBA" id="ARBA00034247"/>
    </source>
</evidence>
<dbReference type="SMART" id="SM00267">
    <property type="entry name" value="GGDEF"/>
    <property type="match status" value="1"/>
</dbReference>
<dbReference type="FunFam" id="3.30.70.270:FF:000001">
    <property type="entry name" value="Diguanylate cyclase domain protein"/>
    <property type="match status" value="1"/>
</dbReference>
<dbReference type="InterPro" id="IPR029151">
    <property type="entry name" value="Sensor-like_sf"/>
</dbReference>
<proteinExistence type="predicted"/>
<evidence type="ECO:0000256" key="2">
    <source>
        <dbReference type="ARBA" id="ARBA00012528"/>
    </source>
</evidence>
<dbReference type="InterPro" id="IPR033479">
    <property type="entry name" value="dCache_1"/>
</dbReference>
<dbReference type="GO" id="GO:0043709">
    <property type="term" value="P:cell adhesion involved in single-species biofilm formation"/>
    <property type="evidence" value="ECO:0007669"/>
    <property type="project" value="TreeGrafter"/>
</dbReference>
<dbReference type="NCBIfam" id="TIGR00254">
    <property type="entry name" value="GGDEF"/>
    <property type="match status" value="1"/>
</dbReference>
<evidence type="ECO:0000256" key="4">
    <source>
        <dbReference type="ARBA" id="ARBA00022692"/>
    </source>
</evidence>
<dbReference type="PANTHER" id="PTHR45138">
    <property type="entry name" value="REGULATORY COMPONENTS OF SENSORY TRANSDUCTION SYSTEM"/>
    <property type="match status" value="1"/>
</dbReference>
<comment type="catalytic activity">
    <reaction evidence="7">
        <text>2 GTP = 3',3'-c-di-GMP + 2 diphosphate</text>
        <dbReference type="Rhea" id="RHEA:24898"/>
        <dbReference type="ChEBI" id="CHEBI:33019"/>
        <dbReference type="ChEBI" id="CHEBI:37565"/>
        <dbReference type="ChEBI" id="CHEBI:58805"/>
        <dbReference type="EC" id="2.7.7.65"/>
    </reaction>
</comment>
<protein>
    <recommendedName>
        <fullName evidence="2">diguanylate cyclase</fullName>
        <ecNumber evidence="2">2.7.7.65</ecNumber>
    </recommendedName>
</protein>
<gene>
    <name evidence="10" type="ORF">RRSL_00679</name>
</gene>
<keyword evidence="5 8" id="KW-1133">Transmembrane helix</keyword>
<keyword evidence="6 8" id="KW-0472">Membrane</keyword>
<dbReference type="PANTHER" id="PTHR45138:SF9">
    <property type="entry name" value="DIGUANYLATE CYCLASE DGCM-RELATED"/>
    <property type="match status" value="1"/>
</dbReference>
<dbReference type="PROSITE" id="PS50887">
    <property type="entry name" value="GGDEF"/>
    <property type="match status" value="1"/>
</dbReference>
<dbReference type="InterPro" id="IPR029787">
    <property type="entry name" value="Nucleotide_cyclase"/>
</dbReference>
<accession>A0AB33VB00</accession>
<feature type="transmembrane region" description="Helical" evidence="8">
    <location>
        <begin position="302"/>
        <end position="325"/>
    </location>
</feature>
<comment type="caution">
    <text evidence="10">The sequence shown here is derived from an EMBL/GenBank/DDBJ whole genome shotgun (WGS) entry which is preliminary data.</text>
</comment>
<evidence type="ECO:0000313" key="11">
    <source>
        <dbReference type="Proteomes" id="UP000005933"/>
    </source>
</evidence>
<dbReference type="SUPFAM" id="SSF103190">
    <property type="entry name" value="Sensory domain-like"/>
    <property type="match status" value="2"/>
</dbReference>
<keyword evidence="3" id="KW-1003">Cell membrane</keyword>
<evidence type="ECO:0000259" key="9">
    <source>
        <dbReference type="PROSITE" id="PS50887"/>
    </source>
</evidence>
<dbReference type="SUPFAM" id="SSF55073">
    <property type="entry name" value="Nucleotide cyclase"/>
    <property type="match status" value="1"/>
</dbReference>
<organism evidence="10 11">
    <name type="scientific">Ralstonia solanacearum (strain UW551)</name>
    <dbReference type="NCBI Taxonomy" id="342110"/>
    <lineage>
        <taxon>Bacteria</taxon>
        <taxon>Pseudomonadati</taxon>
        <taxon>Pseudomonadota</taxon>
        <taxon>Betaproteobacteria</taxon>
        <taxon>Burkholderiales</taxon>
        <taxon>Burkholderiaceae</taxon>
        <taxon>Ralstonia</taxon>
        <taxon>Ralstonia solanacearum species complex</taxon>
    </lineage>
</organism>
<dbReference type="GO" id="GO:1902201">
    <property type="term" value="P:negative regulation of bacterial-type flagellum-dependent cell motility"/>
    <property type="evidence" value="ECO:0007669"/>
    <property type="project" value="TreeGrafter"/>
</dbReference>
<comment type="subcellular location">
    <subcellularLocation>
        <location evidence="1">Cell membrane</location>
        <topology evidence="1">Multi-pass membrane protein</topology>
    </subcellularLocation>
</comment>
<feature type="transmembrane region" description="Helical" evidence="8">
    <location>
        <begin position="31"/>
        <end position="54"/>
    </location>
</feature>
<dbReference type="Gene3D" id="3.30.450.20">
    <property type="entry name" value="PAS domain"/>
    <property type="match status" value="1"/>
</dbReference>
<evidence type="ECO:0000256" key="3">
    <source>
        <dbReference type="ARBA" id="ARBA00022475"/>
    </source>
</evidence>
<keyword evidence="4 8" id="KW-0812">Transmembrane</keyword>
<dbReference type="GO" id="GO:0052621">
    <property type="term" value="F:diguanylate cyclase activity"/>
    <property type="evidence" value="ECO:0007669"/>
    <property type="project" value="UniProtKB-EC"/>
</dbReference>
<dbReference type="CDD" id="cd18774">
    <property type="entry name" value="PDC2_HK_sensor"/>
    <property type="match status" value="1"/>
</dbReference>
<dbReference type="CDD" id="cd01949">
    <property type="entry name" value="GGDEF"/>
    <property type="match status" value="1"/>
</dbReference>
<reference evidence="10 11" key="1">
    <citation type="journal article" date="2006" name="Mol. Plant Microbe Interact.">
        <title>Identification of open reading frames unique to a select agent: Ralstonia solanacearum race 3 biovar 2.</title>
        <authorList>
            <person name="Gabriel D.W."/>
            <person name="Allen C."/>
            <person name="Schell M."/>
            <person name="Denny T.P."/>
            <person name="Greenberg J.T."/>
            <person name="Duan Y.P."/>
            <person name="Flores-Cruz Z."/>
            <person name="Huang Q."/>
            <person name="Clifford J.M."/>
            <person name="Presting G."/>
            <person name="Gonzalez E.T."/>
            <person name="Reddy J."/>
            <person name="Elphinstone J."/>
            <person name="Swanson J."/>
            <person name="Yao J."/>
            <person name="Mulholland V."/>
            <person name="Liu L."/>
            <person name="Farmerie W."/>
            <person name="Patnaikuni M."/>
            <person name="Balogh B."/>
            <person name="Norman D."/>
            <person name="Alvarez A."/>
            <person name="Castillo J.A."/>
            <person name="Jones J."/>
            <person name="Saddler G."/>
            <person name="Walunas T."/>
            <person name="Zhukov A."/>
            <person name="Mikhailova N."/>
        </authorList>
    </citation>
    <scope>NUCLEOTIDE SEQUENCE [LARGE SCALE GENOMIC DNA]</scope>
    <source>
        <strain evidence="10 11">UW551</strain>
    </source>
</reference>
<dbReference type="InterPro" id="IPR043128">
    <property type="entry name" value="Rev_trsase/Diguanyl_cyclase"/>
</dbReference>
<feature type="domain" description="GGDEF" evidence="9">
    <location>
        <begin position="412"/>
        <end position="542"/>
    </location>
</feature>
<dbReference type="EMBL" id="AAKL01000064">
    <property type="protein sequence ID" value="EAP71149.1"/>
    <property type="molecule type" value="Genomic_DNA"/>
</dbReference>
<dbReference type="EC" id="2.7.7.65" evidence="2"/>
<dbReference type="Proteomes" id="UP000005933">
    <property type="component" value="Unassembled WGS sequence"/>
</dbReference>
<evidence type="ECO:0000256" key="5">
    <source>
        <dbReference type="ARBA" id="ARBA00022989"/>
    </source>
</evidence>
<dbReference type="InterPro" id="IPR000160">
    <property type="entry name" value="GGDEF_dom"/>
</dbReference>
<dbReference type="Pfam" id="PF02743">
    <property type="entry name" value="dCache_1"/>
    <property type="match status" value="1"/>
</dbReference>
<sequence length="562" mass="61767">MGPCYDAPTLVSARPMPVQPRFRLARSTPRMGLGGLILLLALGSVLLTMANAMYSSYRTQRDLLIRNALEANRVYAAKLAESTDSAIGVTMQELAYGAGLLAAHMEDPARLAEEAERLRAQTGSLNSVVVVRRDGTVIASSPASLQLKAMRSDWGRRLLDTRVPEISKPFTPPTGRLLIFLSHPVIDGQGRLLGYVGGTIYLNEKNLLHTIFVHHYYRDGSYVYVVDRDGTVIYHPNSGNVGDMSRANPAVAEVMKGLAGARRLENLHGVDMLAGYAPVASTGWGIVVQKPTETTLRDLNGLMLVTLSHSVPFFVLSIVFIWWFARSISRPLVELANEARLVATPERLERIKTVSSWYIEAHRLKRALLRGTRLSSSRMARLNHEALTDPLTGLYNRRGVADALRLLAGRHQPFSAVTLDVDHFKRINDRDGHDVGDQVLKHIAALIREQARHDDITGRIGGEEFILLLPDATPEGAFKTAERLRRAVEARPNPTGQVVTVSLGVADYPGASEEVDAVLKLSDLALYQAKRSGRNRTVLYQAERAEDPDAMEGALRARAEGG</sequence>
<dbReference type="CDD" id="cd12914">
    <property type="entry name" value="PDC1_DGC_like"/>
    <property type="match status" value="1"/>
</dbReference>
<evidence type="ECO:0000256" key="1">
    <source>
        <dbReference type="ARBA" id="ARBA00004651"/>
    </source>
</evidence>
<evidence type="ECO:0000313" key="10">
    <source>
        <dbReference type="EMBL" id="EAP71149.1"/>
    </source>
</evidence>
<dbReference type="GO" id="GO:0005886">
    <property type="term" value="C:plasma membrane"/>
    <property type="evidence" value="ECO:0007669"/>
    <property type="project" value="UniProtKB-SubCell"/>
</dbReference>
<dbReference type="AlphaFoldDB" id="A0AB33VB00"/>
<dbReference type="InterPro" id="IPR050469">
    <property type="entry name" value="Diguanylate_Cyclase"/>
</dbReference>
<dbReference type="Gene3D" id="3.30.70.270">
    <property type="match status" value="1"/>
</dbReference>
<evidence type="ECO:0000256" key="6">
    <source>
        <dbReference type="ARBA" id="ARBA00023136"/>
    </source>
</evidence>
<dbReference type="Pfam" id="PF00990">
    <property type="entry name" value="GGDEF"/>
    <property type="match status" value="1"/>
</dbReference>